<proteinExistence type="predicted"/>
<name>A0ABP9R8X3_9PSEU</name>
<evidence type="ECO:0000313" key="2">
    <source>
        <dbReference type="Proteomes" id="UP001500192"/>
    </source>
</evidence>
<reference evidence="2" key="1">
    <citation type="journal article" date="2019" name="Int. J. Syst. Evol. Microbiol.">
        <title>The Global Catalogue of Microorganisms (GCM) 10K type strain sequencing project: providing services to taxonomists for standard genome sequencing and annotation.</title>
        <authorList>
            <consortium name="The Broad Institute Genomics Platform"/>
            <consortium name="The Broad Institute Genome Sequencing Center for Infectious Disease"/>
            <person name="Wu L."/>
            <person name="Ma J."/>
        </authorList>
    </citation>
    <scope>NUCLEOTIDE SEQUENCE [LARGE SCALE GENOMIC DNA]</scope>
    <source>
        <strain evidence="2">JCM 18054</strain>
    </source>
</reference>
<sequence length="120" mass="13333">MTVPAQRQASPELWPGLWNDELHRVRPENAGRFKAGGRTYGAADCGKACVPARPQPGRAWCSTCFPDGEPTDQFATVAVPRRPDPDLLARVLQGLRNLWPLPVLSSKKEDFDAPRVRCRL</sequence>
<comment type="caution">
    <text evidence="1">The sequence shown here is derived from an EMBL/GenBank/DDBJ whole genome shotgun (WGS) entry which is preliminary data.</text>
</comment>
<evidence type="ECO:0000313" key="1">
    <source>
        <dbReference type="EMBL" id="GAA5172867.1"/>
    </source>
</evidence>
<protein>
    <submittedName>
        <fullName evidence="1">Uncharacterized protein</fullName>
    </submittedName>
</protein>
<keyword evidence="2" id="KW-1185">Reference proteome</keyword>
<accession>A0ABP9R8X3</accession>
<organism evidence="1 2">
    <name type="scientific">Amycolatopsis dongchuanensis</name>
    <dbReference type="NCBI Taxonomy" id="1070866"/>
    <lineage>
        <taxon>Bacteria</taxon>
        <taxon>Bacillati</taxon>
        <taxon>Actinomycetota</taxon>
        <taxon>Actinomycetes</taxon>
        <taxon>Pseudonocardiales</taxon>
        <taxon>Pseudonocardiaceae</taxon>
        <taxon>Amycolatopsis</taxon>
    </lineage>
</organism>
<dbReference type="Proteomes" id="UP001500192">
    <property type="component" value="Unassembled WGS sequence"/>
</dbReference>
<gene>
    <name evidence="1" type="ORF">GCM10023214_54840</name>
</gene>
<dbReference type="EMBL" id="BAABIB010000102">
    <property type="protein sequence ID" value="GAA5172867.1"/>
    <property type="molecule type" value="Genomic_DNA"/>
</dbReference>
<dbReference type="RefSeq" id="WP_346055324.1">
    <property type="nucleotide sequence ID" value="NZ_BAABIB010000102.1"/>
</dbReference>